<evidence type="ECO:0000256" key="10">
    <source>
        <dbReference type="SAM" id="MobiDB-lite"/>
    </source>
</evidence>
<dbReference type="GO" id="GO:0005524">
    <property type="term" value="F:ATP binding"/>
    <property type="evidence" value="ECO:0007669"/>
    <property type="project" value="UniProtKB-KW"/>
</dbReference>
<keyword evidence="8" id="KW-0460">Magnesium</keyword>
<evidence type="ECO:0000259" key="11">
    <source>
        <dbReference type="Pfam" id="PF22973"/>
    </source>
</evidence>
<dbReference type="PROSITE" id="PS00758">
    <property type="entry name" value="ARGE_DAPE_CPG2_1"/>
    <property type="match status" value="1"/>
</dbReference>
<evidence type="ECO:0000256" key="7">
    <source>
        <dbReference type="ARBA" id="ARBA00022840"/>
    </source>
</evidence>
<evidence type="ECO:0000256" key="5">
    <source>
        <dbReference type="ARBA" id="ARBA00022777"/>
    </source>
</evidence>
<organism evidence="13 14">
    <name type="scientific">Astrephomene gubernaculifera</name>
    <dbReference type="NCBI Taxonomy" id="47775"/>
    <lineage>
        <taxon>Eukaryota</taxon>
        <taxon>Viridiplantae</taxon>
        <taxon>Chlorophyta</taxon>
        <taxon>core chlorophytes</taxon>
        <taxon>Chlorophyceae</taxon>
        <taxon>CS clade</taxon>
        <taxon>Chlamydomonadales</taxon>
        <taxon>Astrephomenaceae</taxon>
        <taxon>Astrephomene</taxon>
    </lineage>
</organism>
<proteinExistence type="predicted"/>
<dbReference type="AlphaFoldDB" id="A0AAD3HIP0"/>
<evidence type="ECO:0000256" key="6">
    <source>
        <dbReference type="ARBA" id="ARBA00022801"/>
    </source>
</evidence>
<evidence type="ECO:0000259" key="12">
    <source>
        <dbReference type="Pfam" id="PF23166"/>
    </source>
</evidence>
<evidence type="ECO:0000256" key="1">
    <source>
        <dbReference type="ARBA" id="ARBA00001946"/>
    </source>
</evidence>
<comment type="caution">
    <text evidence="13">The sequence shown here is derived from an EMBL/GenBank/DDBJ whole genome shotgun (WGS) entry which is preliminary data.</text>
</comment>
<feature type="compositionally biased region" description="Basic residues" evidence="10">
    <location>
        <begin position="103"/>
        <end position="116"/>
    </location>
</feature>
<keyword evidence="6" id="KW-0378">Hydrolase</keyword>
<feature type="domain" description="Alpha-glucan water dikinase-like N-terminal Ig-like" evidence="12">
    <location>
        <begin position="163"/>
        <end position="249"/>
    </location>
</feature>
<dbReference type="InterPro" id="IPR001261">
    <property type="entry name" value="ArgE/DapE_CS"/>
</dbReference>
<evidence type="ECO:0000256" key="3">
    <source>
        <dbReference type="ARBA" id="ARBA00022723"/>
    </source>
</evidence>
<keyword evidence="5" id="KW-0418">Kinase</keyword>
<dbReference type="EMBL" id="BMAR01000002">
    <property type="protein sequence ID" value="GFR41765.1"/>
    <property type="molecule type" value="Genomic_DNA"/>
</dbReference>
<dbReference type="Proteomes" id="UP001054857">
    <property type="component" value="Unassembled WGS sequence"/>
</dbReference>
<feature type="compositionally biased region" description="Pro residues" evidence="10">
    <location>
        <begin position="153"/>
        <end position="162"/>
    </location>
</feature>
<dbReference type="GO" id="GO:0046872">
    <property type="term" value="F:metal ion binding"/>
    <property type="evidence" value="ECO:0007669"/>
    <property type="project" value="UniProtKB-KW"/>
</dbReference>
<gene>
    <name evidence="13" type="ORF">Agub_g2521</name>
</gene>
<evidence type="ECO:0000313" key="13">
    <source>
        <dbReference type="EMBL" id="GFR41765.1"/>
    </source>
</evidence>
<feature type="compositionally biased region" description="Polar residues" evidence="10">
    <location>
        <begin position="21"/>
        <end position="31"/>
    </location>
</feature>
<reference evidence="13 14" key="1">
    <citation type="journal article" date="2021" name="Sci. Rep.">
        <title>Genome sequencing of the multicellular alga Astrephomene provides insights into convergent evolution of germ-soma differentiation.</title>
        <authorList>
            <person name="Yamashita S."/>
            <person name="Yamamoto K."/>
            <person name="Matsuzaki R."/>
            <person name="Suzuki S."/>
            <person name="Yamaguchi H."/>
            <person name="Hirooka S."/>
            <person name="Minakuchi Y."/>
            <person name="Miyagishima S."/>
            <person name="Kawachi M."/>
            <person name="Toyoda A."/>
            <person name="Nozaki H."/>
        </authorList>
    </citation>
    <scope>NUCLEOTIDE SEQUENCE [LARGE SCALE GENOMIC DNA]</scope>
    <source>
        <strain evidence="13 14">NIES-4017</strain>
    </source>
</reference>
<dbReference type="Pfam" id="PF23166">
    <property type="entry name" value="Ig_N_CWD1"/>
    <property type="match status" value="1"/>
</dbReference>
<dbReference type="GO" id="GO:0016301">
    <property type="term" value="F:kinase activity"/>
    <property type="evidence" value="ECO:0007669"/>
    <property type="project" value="UniProtKB-KW"/>
</dbReference>
<evidence type="ECO:0000313" key="14">
    <source>
        <dbReference type="Proteomes" id="UP001054857"/>
    </source>
</evidence>
<dbReference type="PANTHER" id="PTHR46999:SF2">
    <property type="entry name" value="CARBOHYDRATE-BINDING MODULE FAMILY 45 PROTEIN"/>
    <property type="match status" value="1"/>
</dbReference>
<name>A0AAD3HIP0_9CHLO</name>
<keyword evidence="7" id="KW-0067">ATP-binding</keyword>
<keyword evidence="14" id="KW-1185">Reference proteome</keyword>
<feature type="region of interest" description="Disordered" evidence="10">
    <location>
        <begin position="1"/>
        <end position="32"/>
    </location>
</feature>
<sequence length="985" mass="107758">MASCIARLSSRPGVRSPVGGPSTSSKDQQSPLAAFNHRTKRLLATSRLHAIGRGSVQCLFTSGLRDVRRYPGRLPGLPRAAADAAAEAPPSSSSSLTTAGAGRKSKSSRSKGKGKAASKAPTVLREVRWDDVGLTARVELRDGQFLVDLQLDPRPPQQPPSPSLVLHWGVDDWCSPPPSSRPPGTGQPGGDTGPCQTSFTQEGRLQLSFAQDECPYQLIFVLKQPAAAESQAGDEVWYNNGGSNYVVPLRSPPLQSFMDKVLTAESSYSHWSLPQRLGLAAEVLDAAEAAGPPGMAFLFTWLRLSSTRVLDWYRGANLQPKDVAAIQAHAGERIAEKARSASHPLSRLFARGALAGLPRGGGNGDDIRMGILNIMRGHGIREGHRPGHDEPFLEQWHQKLHTNTSPDDVVICEAYLAFLHSGNHDDYWRVLWDNGRLTRGMMESWTKPIKAWPQHMPHLIPAFKHYLWILKTTHSGADLDTAMEMAKGHMDDHTRWMIYDILSHRHEWWVPGKIVEARTRLAQYWKSPGSSRDLQLLDIALEGWMRTCLERSLEGGMGRDDMVEVVALVLRGALLTLDDPDLHLCALLWERLRPHPAHPAGPLPGERWGREWALGARAAAERLGLGLTAHMDTVYGLVQPHAESFGRSCSLSPAHTANLGEEVVRGQPLFLAALLLQRLERGIREAAGGADWQIVSMPAPGSPPLTGEVVAVGALAEVQGTVFERPTVLLAGSLTGVEDIPAGVVAVLTRSSTDVLSHLAIRARSQRVLLATCFDEAAWQAWQAVAAPAPASPGANGQQQQQQEEGSATGAAPKRVAVLVDPAVSAIMPAEAPAAVQVTADGATAASASVAGSSDPRVVITLQAPQQTSAWALGESDFQPGLVGAKAMNLATLRRRLAAVMLTSSVCRRRSLCRTARSSECCRRSRATPPPRRRWRDWCRRRRRRRRAADCLVLSWRSCDGWWRMTWWRRRIWYGSWPPWQRRRG</sequence>
<protein>
    <recommendedName>
        <fullName evidence="15">Pyruvate phosphate dikinase AMP/ATP-binding domain-containing protein</fullName>
    </recommendedName>
</protein>
<evidence type="ECO:0000256" key="9">
    <source>
        <dbReference type="ARBA" id="ARBA00023277"/>
    </source>
</evidence>
<feature type="region of interest" description="Disordered" evidence="10">
    <location>
        <begin position="81"/>
        <end position="121"/>
    </location>
</feature>
<feature type="compositionally biased region" description="Low complexity" evidence="10">
    <location>
        <begin position="81"/>
        <end position="102"/>
    </location>
</feature>
<feature type="domain" description="Alpha-glucan water dikinase phosphohistidine-like" evidence="11">
    <location>
        <begin position="692"/>
        <end position="781"/>
    </location>
</feature>
<keyword evidence="9" id="KW-0119">Carbohydrate metabolism</keyword>
<accession>A0AAD3HIP0</accession>
<evidence type="ECO:0008006" key="15">
    <source>
        <dbReference type="Google" id="ProtNLM"/>
    </source>
</evidence>
<keyword evidence="3" id="KW-0479">Metal-binding</keyword>
<dbReference type="Pfam" id="PF22973">
    <property type="entry name" value="GWD1_pHisD"/>
    <property type="match status" value="1"/>
</dbReference>
<evidence type="ECO:0000256" key="4">
    <source>
        <dbReference type="ARBA" id="ARBA00022741"/>
    </source>
</evidence>
<evidence type="ECO:0000256" key="2">
    <source>
        <dbReference type="ARBA" id="ARBA00022679"/>
    </source>
</evidence>
<evidence type="ECO:0000256" key="8">
    <source>
        <dbReference type="ARBA" id="ARBA00022842"/>
    </source>
</evidence>
<comment type="cofactor">
    <cofactor evidence="1">
        <name>Mg(2+)</name>
        <dbReference type="ChEBI" id="CHEBI:18420"/>
    </cofactor>
</comment>
<dbReference type="PANTHER" id="PTHR46999">
    <property type="entry name" value="ALPHA-GLUCAN WATER DIKINASE 1, CHLOROPLASTIC-RELATED"/>
    <property type="match status" value="1"/>
</dbReference>
<keyword evidence="4" id="KW-0547">Nucleotide-binding</keyword>
<keyword evidence="2" id="KW-0808">Transferase</keyword>
<dbReference type="InterPro" id="IPR054481">
    <property type="entry name" value="GWD1_pHisD"/>
</dbReference>
<feature type="region of interest" description="Disordered" evidence="10">
    <location>
        <begin position="789"/>
        <end position="812"/>
    </location>
</feature>
<dbReference type="InterPro" id="IPR056301">
    <property type="entry name" value="GWD-like_N_Ig"/>
</dbReference>
<feature type="region of interest" description="Disordered" evidence="10">
    <location>
        <begin position="151"/>
        <end position="198"/>
    </location>
</feature>